<dbReference type="Proteomes" id="UP000887574">
    <property type="component" value="Unplaced"/>
</dbReference>
<protein>
    <submittedName>
        <fullName evidence="2">Uncharacterized protein</fullName>
    </submittedName>
</protein>
<evidence type="ECO:0000313" key="1">
    <source>
        <dbReference type="Proteomes" id="UP000887574"/>
    </source>
</evidence>
<dbReference type="WBParaSite" id="jg25363">
    <property type="protein sequence ID" value="jg25363"/>
    <property type="gene ID" value="jg25363"/>
</dbReference>
<accession>A0A915E207</accession>
<name>A0A915E207_9BILA</name>
<reference evidence="2" key="1">
    <citation type="submission" date="2022-11" db="UniProtKB">
        <authorList>
            <consortium name="WormBaseParasite"/>
        </authorList>
    </citation>
    <scope>IDENTIFICATION</scope>
</reference>
<keyword evidence="1" id="KW-1185">Reference proteome</keyword>
<dbReference type="AlphaFoldDB" id="A0A915E207"/>
<proteinExistence type="predicted"/>
<sequence length="226" mass="24942">MGLFSNSNFVYLFVLCSGCWNRAREKLHLGIKMCATPLPSLHSATDELEARVLRASVKASENADSDDDNEMDISDVGSHRKMLGKLRGLGRKHNAPIFRLAQGGPGKISKVQTPAVQKSFDVFVDQCPSAKALFGFFDDREKVTLHLTNDENLSKSSSKMVASKASIVSQVPVPDFEVYTDVVEEQKPKVAPKGAPQKAKLRIRKCLAQVSVEEMYALRLYPNSVN</sequence>
<evidence type="ECO:0000313" key="2">
    <source>
        <dbReference type="WBParaSite" id="jg25363"/>
    </source>
</evidence>
<organism evidence="1 2">
    <name type="scientific">Ditylenchus dipsaci</name>
    <dbReference type="NCBI Taxonomy" id="166011"/>
    <lineage>
        <taxon>Eukaryota</taxon>
        <taxon>Metazoa</taxon>
        <taxon>Ecdysozoa</taxon>
        <taxon>Nematoda</taxon>
        <taxon>Chromadorea</taxon>
        <taxon>Rhabditida</taxon>
        <taxon>Tylenchina</taxon>
        <taxon>Tylenchomorpha</taxon>
        <taxon>Sphaerularioidea</taxon>
        <taxon>Anguinidae</taxon>
        <taxon>Anguininae</taxon>
        <taxon>Ditylenchus</taxon>
    </lineage>
</organism>